<evidence type="ECO:0000313" key="2">
    <source>
        <dbReference type="EMBL" id="CUN99570.1"/>
    </source>
</evidence>
<evidence type="ECO:0000313" key="3">
    <source>
        <dbReference type="Proteomes" id="UP000095468"/>
    </source>
</evidence>
<protein>
    <submittedName>
        <fullName evidence="2">Protein of uncharacterized function (DUF3343)</fullName>
    </submittedName>
</protein>
<dbReference type="Pfam" id="PF11823">
    <property type="entry name" value="Se_S_carrier"/>
    <property type="match status" value="1"/>
</dbReference>
<gene>
    <name evidence="2" type="ORF">ERS852381_00933</name>
</gene>
<dbReference type="RefSeq" id="WP_055286188.1">
    <property type="nucleotide sequence ID" value="NZ_CYYP01000006.1"/>
</dbReference>
<sequence length="131" mass="13636">MSHDICPDTGEPCTCDGSEPCTCGCGGCGHTAEEEAAAAAYREAHREGPSGDALDHERKIIVSFDSTFDVMECEQLCLAAGVPGRIMPLPGSITAGCGLCWAMPFSGDALAAFRAATEGRVTPADYHQLVL</sequence>
<feature type="domain" description="Putative Se/S carrier protein-like" evidence="1">
    <location>
        <begin position="60"/>
        <end position="125"/>
    </location>
</feature>
<reference evidence="2 3" key="1">
    <citation type="submission" date="2015-09" db="EMBL/GenBank/DDBJ databases">
        <authorList>
            <consortium name="Pathogen Informatics"/>
        </authorList>
    </citation>
    <scope>NUCLEOTIDE SEQUENCE [LARGE SCALE GENOMIC DNA]</scope>
    <source>
        <strain evidence="2 3">2789STDY5608823</strain>
    </source>
</reference>
<dbReference type="InterPro" id="IPR021778">
    <property type="entry name" value="Se/S_carrier-like"/>
</dbReference>
<accession>A0A174BIJ6</accession>
<dbReference type="EMBL" id="CYYP01000006">
    <property type="protein sequence ID" value="CUN99570.1"/>
    <property type="molecule type" value="Genomic_DNA"/>
</dbReference>
<evidence type="ECO:0000259" key="1">
    <source>
        <dbReference type="Pfam" id="PF11823"/>
    </source>
</evidence>
<name>A0A174BIJ6_9ACTN</name>
<dbReference type="AlphaFoldDB" id="A0A174BIJ6"/>
<proteinExistence type="predicted"/>
<organism evidence="2 3">
    <name type="scientific">Collinsella aerofaciens</name>
    <dbReference type="NCBI Taxonomy" id="74426"/>
    <lineage>
        <taxon>Bacteria</taxon>
        <taxon>Bacillati</taxon>
        <taxon>Actinomycetota</taxon>
        <taxon>Coriobacteriia</taxon>
        <taxon>Coriobacteriales</taxon>
        <taxon>Coriobacteriaceae</taxon>
        <taxon>Collinsella</taxon>
    </lineage>
</organism>
<dbReference type="Proteomes" id="UP000095468">
    <property type="component" value="Unassembled WGS sequence"/>
</dbReference>